<organism evidence="3 4">
    <name type="scientific">Micractinium conductrix</name>
    <dbReference type="NCBI Taxonomy" id="554055"/>
    <lineage>
        <taxon>Eukaryota</taxon>
        <taxon>Viridiplantae</taxon>
        <taxon>Chlorophyta</taxon>
        <taxon>core chlorophytes</taxon>
        <taxon>Trebouxiophyceae</taxon>
        <taxon>Chlorellales</taxon>
        <taxon>Chlorellaceae</taxon>
        <taxon>Chlorella clade</taxon>
        <taxon>Micractinium</taxon>
    </lineage>
</organism>
<dbReference type="GO" id="GO:0006629">
    <property type="term" value="P:lipid metabolic process"/>
    <property type="evidence" value="ECO:0007669"/>
    <property type="project" value="InterPro"/>
</dbReference>
<dbReference type="PANTHER" id="PTHR47523:SF1">
    <property type="entry name" value="F21O3.11 PROTEIN"/>
    <property type="match status" value="1"/>
</dbReference>
<dbReference type="SUPFAM" id="SSF53474">
    <property type="entry name" value="alpha/beta-Hydrolases"/>
    <property type="match status" value="1"/>
</dbReference>
<dbReference type="Pfam" id="PF01764">
    <property type="entry name" value="Lipase_3"/>
    <property type="match status" value="1"/>
</dbReference>
<dbReference type="Gene3D" id="3.40.50.1820">
    <property type="entry name" value="alpha/beta hydrolase"/>
    <property type="match status" value="1"/>
</dbReference>
<feature type="compositionally biased region" description="Acidic residues" evidence="1">
    <location>
        <begin position="571"/>
        <end position="580"/>
    </location>
</feature>
<evidence type="ECO:0000313" key="4">
    <source>
        <dbReference type="Proteomes" id="UP000239649"/>
    </source>
</evidence>
<feature type="region of interest" description="Disordered" evidence="1">
    <location>
        <begin position="547"/>
        <end position="580"/>
    </location>
</feature>
<sequence length="778" mass="80492">MLRRYLLARGGDALYVAFQGTKDARDVLADVNLLSRLLWETGEATGSAVAAAAVPDAAAAAAAGGVAAAAPAVHRGVLARAVGVPIEALYAHAQRQGLRLVLCGHSLGGAVAQLCTLRLLHLLGALPPAALRCVSFGAPAVGNAALAEHVTRQGWDSRFLSIALPEDPVPRLLLQPQLQPSRLSPALWASASSRAAAVVALAQRPLAAAGGVARSAARTARAGVGMLRPPPLLPAYLHLGQLRHLRPHGVVPAASASALSAYTPDGQQQQQQQPQWRPQLLHSMQHYRSRIAALCWRHAGTQYSRPGDDTTPVEVALSRALAPAVAVQHAAALLPVLPVATAVQQQQQAVQLTVAVHGSGLEGCTGATLRLPGALAAQPAVQMDNPARAQLIHQLATASSSASSASSSSSSWLAAARHRLQQRGHPQPQPDLPPGLLLRFSVPAAALLQLHLQQQHEAAAQLDGGVQGAAWRLPTAALMLLSDFGKAKARAELQPTAAAAPPLLWRGLLLLDASPVLAAGGNGSNGVVQQLDAAAEALRWVAQRQRRRAGGGKQQGFLATAKTGLDSNSEAGEDEAEDDDVAELRQLSPAARLRRQVARAARSAEARRRRALLRMRWRHGFDGLQAVPLPALVLLTVQHRQLLSNRFGEGLDAEVLSTVRQLVHACQTCGSGGGGAPLLLAVASSAPPSTPYRQQLAVSAGLSDSGSGNSGGGTSRRGSVVPLLLPPPAAATFGRSTAEAQAGAPAGALHAAPLEAALLAFGGAAEQQARASMLRSKL</sequence>
<dbReference type="InterPro" id="IPR002921">
    <property type="entry name" value="Fungal_lipase-type"/>
</dbReference>
<protein>
    <submittedName>
        <fullName evidence="3">Lipase class 3-like</fullName>
    </submittedName>
</protein>
<evidence type="ECO:0000256" key="1">
    <source>
        <dbReference type="SAM" id="MobiDB-lite"/>
    </source>
</evidence>
<name>A0A2P6V871_9CHLO</name>
<evidence type="ECO:0000259" key="2">
    <source>
        <dbReference type="Pfam" id="PF01764"/>
    </source>
</evidence>
<dbReference type="Proteomes" id="UP000239649">
    <property type="component" value="Unassembled WGS sequence"/>
</dbReference>
<dbReference type="InterPro" id="IPR029058">
    <property type="entry name" value="AB_hydrolase_fold"/>
</dbReference>
<accession>A0A2P6V871</accession>
<dbReference type="PANTHER" id="PTHR47523">
    <property type="entry name" value="F21O3.11 PROTEIN"/>
    <property type="match status" value="1"/>
</dbReference>
<dbReference type="OrthoDB" id="438440at2759"/>
<comment type="caution">
    <text evidence="3">The sequence shown here is derived from an EMBL/GenBank/DDBJ whole genome shotgun (WGS) entry which is preliminary data.</text>
</comment>
<evidence type="ECO:0000313" key="3">
    <source>
        <dbReference type="EMBL" id="PSC70294.1"/>
    </source>
</evidence>
<dbReference type="EMBL" id="LHPF02000021">
    <property type="protein sequence ID" value="PSC70294.1"/>
    <property type="molecule type" value="Genomic_DNA"/>
</dbReference>
<feature type="region of interest" description="Disordered" evidence="1">
    <location>
        <begin position="415"/>
        <end position="435"/>
    </location>
</feature>
<feature type="region of interest" description="Disordered" evidence="1">
    <location>
        <begin position="696"/>
        <end position="721"/>
    </location>
</feature>
<keyword evidence="4" id="KW-1185">Reference proteome</keyword>
<feature type="domain" description="Fungal lipase-type" evidence="2">
    <location>
        <begin position="16"/>
        <end position="173"/>
    </location>
</feature>
<gene>
    <name evidence="3" type="ORF">C2E20_6322</name>
</gene>
<reference evidence="3 4" key="1">
    <citation type="journal article" date="2018" name="Plant J.">
        <title>Genome sequences of Chlorella sorokiniana UTEX 1602 and Micractinium conductrix SAG 241.80: implications to maltose excretion by a green alga.</title>
        <authorList>
            <person name="Arriola M.B."/>
            <person name="Velmurugan N."/>
            <person name="Zhang Y."/>
            <person name="Plunkett M.H."/>
            <person name="Hondzo H."/>
            <person name="Barney B.M."/>
        </authorList>
    </citation>
    <scope>NUCLEOTIDE SEQUENCE [LARGE SCALE GENOMIC DNA]</scope>
    <source>
        <strain evidence="3 4">SAG 241.80</strain>
    </source>
</reference>
<dbReference type="AlphaFoldDB" id="A0A2P6V871"/>
<proteinExistence type="predicted"/>